<keyword evidence="4" id="KW-0328">Glycosyltransferase</keyword>
<keyword evidence="6" id="KW-0677">Repeat</keyword>
<dbReference type="Gene3D" id="3.40.50.11380">
    <property type="match status" value="1"/>
</dbReference>
<dbReference type="GO" id="GO:0097363">
    <property type="term" value="F:protein O-acetylglucosaminyltransferase activity"/>
    <property type="evidence" value="ECO:0007669"/>
    <property type="project" value="UniProtKB-EC"/>
</dbReference>
<keyword evidence="5" id="KW-0808">Transferase</keyword>
<dbReference type="InterPro" id="IPR029489">
    <property type="entry name" value="OGT/SEC/SPY_C"/>
</dbReference>
<dbReference type="PANTHER" id="PTHR44835">
    <property type="entry name" value="UDP-N-ACETYLGLUCOSAMINE--PEPTIDE N-ACETYLGLUCOSAMINYLTRANSFERASE SPINDLY-RELATED"/>
    <property type="match status" value="1"/>
</dbReference>
<dbReference type="EMBL" id="UINC01158185">
    <property type="protein sequence ID" value="SVD55586.1"/>
    <property type="molecule type" value="Genomic_DNA"/>
</dbReference>
<evidence type="ECO:0000256" key="6">
    <source>
        <dbReference type="ARBA" id="ARBA00022737"/>
    </source>
</evidence>
<dbReference type="InterPro" id="IPR011990">
    <property type="entry name" value="TPR-like_helical_dom_sf"/>
</dbReference>
<gene>
    <name evidence="9" type="ORF">METZ01_LOCUS408440</name>
</gene>
<dbReference type="Gene3D" id="1.25.40.10">
    <property type="entry name" value="Tetratricopeptide repeat domain"/>
    <property type="match status" value="2"/>
</dbReference>
<reference evidence="9" key="1">
    <citation type="submission" date="2018-05" db="EMBL/GenBank/DDBJ databases">
        <authorList>
            <person name="Lanie J.A."/>
            <person name="Ng W.-L."/>
            <person name="Kazmierczak K.M."/>
            <person name="Andrzejewski T.M."/>
            <person name="Davidsen T.M."/>
            <person name="Wayne K.J."/>
            <person name="Tettelin H."/>
            <person name="Glass J.I."/>
            <person name="Rusch D."/>
            <person name="Podicherti R."/>
            <person name="Tsui H.-C.T."/>
            <person name="Winkler M.E."/>
        </authorList>
    </citation>
    <scope>NUCLEOTIDE SEQUENCE</scope>
</reference>
<feature type="non-terminal residue" evidence="9">
    <location>
        <position position="279"/>
    </location>
</feature>
<evidence type="ECO:0000259" key="8">
    <source>
        <dbReference type="Pfam" id="PF13844"/>
    </source>
</evidence>
<evidence type="ECO:0000256" key="4">
    <source>
        <dbReference type="ARBA" id="ARBA00022676"/>
    </source>
</evidence>
<dbReference type="Pfam" id="PF13844">
    <property type="entry name" value="Glyco_transf_41"/>
    <property type="match status" value="1"/>
</dbReference>
<evidence type="ECO:0000256" key="7">
    <source>
        <dbReference type="ARBA" id="ARBA00022803"/>
    </source>
</evidence>
<dbReference type="InterPro" id="IPR051939">
    <property type="entry name" value="Glycosyltr_41/O-GlcNAc_trsf"/>
</dbReference>
<dbReference type="SUPFAM" id="SSF48452">
    <property type="entry name" value="TPR-like"/>
    <property type="match status" value="1"/>
</dbReference>
<dbReference type="InterPro" id="IPR019734">
    <property type="entry name" value="TPR_rpt"/>
</dbReference>
<accession>A0A382W9N8</accession>
<comment type="similarity">
    <text evidence="2">Belongs to the glycosyltransferase 41 family. O-GlcNAc transferase subfamily.</text>
</comment>
<feature type="domain" description="O-GlcNAc transferase C-terminal" evidence="8">
    <location>
        <begin position="93"/>
        <end position="271"/>
    </location>
</feature>
<comment type="pathway">
    <text evidence="1">Protein modification; protein glycosylation.</text>
</comment>
<keyword evidence="7" id="KW-0802">TPR repeat</keyword>
<evidence type="ECO:0000256" key="3">
    <source>
        <dbReference type="ARBA" id="ARBA00011970"/>
    </source>
</evidence>
<dbReference type="PROSITE" id="PS50293">
    <property type="entry name" value="TPR_REGION"/>
    <property type="match status" value="2"/>
</dbReference>
<dbReference type="AlphaFoldDB" id="A0A382W9N8"/>
<sequence length="279" mass="31641">QLKPDYAEAYNNRGTASNKLGQLDEALKSYDNAVRLKPDYIEAYNNRGVTLQDLGRLDEAFTSYNKAIQLKPDYIEAYSNLLMTLNYTPNHNANERIAIARKFGELVTEKAQIQFPDYQCLPKPERLRVGLVSGDLRNHAIGFFLESILSSVDQSKIELIAYSTTPKADDLSERIKPFFSMWKPIYGQNDEAAANMIHADGVHVLLDLSGHTADNRLPVFGYKPSPVQASWLGYFATTGLNEMDYLIGDPHVTPPEEDDQFTEKVWRLPETRWCFTPPD</sequence>
<dbReference type="SMART" id="SM00028">
    <property type="entry name" value="TPR"/>
    <property type="match status" value="2"/>
</dbReference>
<name>A0A382W9N8_9ZZZZ</name>
<organism evidence="9">
    <name type="scientific">marine metagenome</name>
    <dbReference type="NCBI Taxonomy" id="408172"/>
    <lineage>
        <taxon>unclassified sequences</taxon>
        <taxon>metagenomes</taxon>
        <taxon>ecological metagenomes</taxon>
    </lineage>
</organism>
<protein>
    <recommendedName>
        <fullName evidence="3">protein O-GlcNAc transferase</fullName>
        <ecNumber evidence="3">2.4.1.255</ecNumber>
    </recommendedName>
</protein>
<evidence type="ECO:0000256" key="5">
    <source>
        <dbReference type="ARBA" id="ARBA00022679"/>
    </source>
</evidence>
<dbReference type="PROSITE" id="PS50005">
    <property type="entry name" value="TPR"/>
    <property type="match status" value="2"/>
</dbReference>
<dbReference type="Pfam" id="PF13414">
    <property type="entry name" value="TPR_11"/>
    <property type="match status" value="1"/>
</dbReference>
<evidence type="ECO:0000256" key="2">
    <source>
        <dbReference type="ARBA" id="ARBA00005386"/>
    </source>
</evidence>
<evidence type="ECO:0000313" key="9">
    <source>
        <dbReference type="EMBL" id="SVD55586.1"/>
    </source>
</evidence>
<dbReference type="EC" id="2.4.1.255" evidence="3"/>
<evidence type="ECO:0000256" key="1">
    <source>
        <dbReference type="ARBA" id="ARBA00004922"/>
    </source>
</evidence>
<dbReference type="PANTHER" id="PTHR44835:SF1">
    <property type="entry name" value="PROTEIN O-GLCNAC TRANSFERASE"/>
    <property type="match status" value="1"/>
</dbReference>
<feature type="non-terminal residue" evidence="9">
    <location>
        <position position="1"/>
    </location>
</feature>
<proteinExistence type="inferred from homology"/>